<comment type="caution">
    <text evidence="1">The sequence shown here is derived from an EMBL/GenBank/DDBJ whole genome shotgun (WGS) entry which is preliminary data.</text>
</comment>
<proteinExistence type="predicted"/>
<keyword evidence="2" id="KW-1185">Reference proteome</keyword>
<evidence type="ECO:0000313" key="1">
    <source>
        <dbReference type="EMBL" id="MEU5705334.1"/>
    </source>
</evidence>
<evidence type="ECO:0000313" key="2">
    <source>
        <dbReference type="Proteomes" id="UP001551011"/>
    </source>
</evidence>
<dbReference type="Proteomes" id="UP001551011">
    <property type="component" value="Unassembled WGS sequence"/>
</dbReference>
<gene>
    <name evidence="1" type="ORF">AB0H04_00320</name>
</gene>
<organism evidence="1 2">
    <name type="scientific">Streptomyces flaveolus</name>
    <dbReference type="NCBI Taxonomy" id="67297"/>
    <lineage>
        <taxon>Bacteria</taxon>
        <taxon>Bacillati</taxon>
        <taxon>Actinomycetota</taxon>
        <taxon>Actinomycetes</taxon>
        <taxon>Kitasatosporales</taxon>
        <taxon>Streptomycetaceae</taxon>
        <taxon>Streptomyces</taxon>
    </lineage>
</organism>
<dbReference type="RefSeq" id="WP_030639710.1">
    <property type="nucleotide sequence ID" value="NZ_JBEXDP010000050.1"/>
</dbReference>
<dbReference type="EMBL" id="JBFAEG010000001">
    <property type="protein sequence ID" value="MEU5705334.1"/>
    <property type="molecule type" value="Genomic_DNA"/>
</dbReference>
<protein>
    <submittedName>
        <fullName evidence="1">Uncharacterized protein</fullName>
    </submittedName>
</protein>
<accession>A0ABV3A070</accession>
<sequence>MPVMEKQHLAIEQAHAEAVGLLPAWHSTGQGGQELADAFELLSGRARSSQVVSRTGDTDVW</sequence>
<reference evidence="1 2" key="1">
    <citation type="submission" date="2024-06" db="EMBL/GenBank/DDBJ databases">
        <title>The Natural Products Discovery Center: Release of the First 8490 Sequenced Strains for Exploring Actinobacteria Biosynthetic Diversity.</title>
        <authorList>
            <person name="Kalkreuter E."/>
            <person name="Kautsar S.A."/>
            <person name="Yang D."/>
            <person name="Bader C.D."/>
            <person name="Teijaro C.N."/>
            <person name="Fluegel L."/>
            <person name="Davis C.M."/>
            <person name="Simpson J.R."/>
            <person name="Lauterbach L."/>
            <person name="Steele A.D."/>
            <person name="Gui C."/>
            <person name="Meng S."/>
            <person name="Li G."/>
            <person name="Viehrig K."/>
            <person name="Ye F."/>
            <person name="Su P."/>
            <person name="Kiefer A.F."/>
            <person name="Nichols A."/>
            <person name="Cepeda A.J."/>
            <person name="Yan W."/>
            <person name="Fan B."/>
            <person name="Jiang Y."/>
            <person name="Adhikari A."/>
            <person name="Zheng C.-J."/>
            <person name="Schuster L."/>
            <person name="Cowan T.M."/>
            <person name="Smanski M.J."/>
            <person name="Chevrette M.G."/>
            <person name="De Carvalho L.P.S."/>
            <person name="Shen B."/>
        </authorList>
    </citation>
    <scope>NUCLEOTIDE SEQUENCE [LARGE SCALE GENOMIC DNA]</scope>
    <source>
        <strain evidence="1 2">NPDC020594</strain>
    </source>
</reference>
<name>A0ABV3A070_9ACTN</name>